<dbReference type="PANTHER" id="PTHR11575:SF42">
    <property type="entry name" value="SULFUR OXIDATION PROTEIN SOXB"/>
    <property type="match status" value="1"/>
</dbReference>
<reference evidence="6" key="1">
    <citation type="submission" date="2018-03" db="EMBL/GenBank/DDBJ databases">
        <title>Genomic analysis of the strain SH-1 isolated from shrimp intestine.</title>
        <authorList>
            <person name="Kim Y.-S."/>
            <person name="Kim S.-E."/>
            <person name="Kim K.-H."/>
        </authorList>
    </citation>
    <scope>NUCLEOTIDE SEQUENCE [LARGE SCALE GENOMIC DNA]</scope>
    <source>
        <strain evidence="6">SH-1</strain>
    </source>
</reference>
<dbReference type="InterPro" id="IPR029052">
    <property type="entry name" value="Metallo-depent_PP-like"/>
</dbReference>
<dbReference type="Gene3D" id="3.60.21.10">
    <property type="match status" value="1"/>
</dbReference>
<dbReference type="InterPro" id="IPR041829">
    <property type="entry name" value="SoxB_N"/>
</dbReference>
<organism evidence="5 6">
    <name type="scientific">Pukyongiella litopenaei</name>
    <dbReference type="NCBI Taxonomy" id="2605946"/>
    <lineage>
        <taxon>Bacteria</taxon>
        <taxon>Pseudomonadati</taxon>
        <taxon>Pseudomonadota</taxon>
        <taxon>Alphaproteobacteria</taxon>
        <taxon>Rhodobacterales</taxon>
        <taxon>Paracoccaceae</taxon>
        <taxon>Pukyongiella</taxon>
    </lineage>
</organism>
<dbReference type="Gene3D" id="6.10.140.570">
    <property type="match status" value="1"/>
</dbReference>
<dbReference type="SUPFAM" id="SSF56300">
    <property type="entry name" value="Metallo-dependent phosphatases"/>
    <property type="match status" value="1"/>
</dbReference>
<evidence type="ECO:0000259" key="4">
    <source>
        <dbReference type="Pfam" id="PF02872"/>
    </source>
</evidence>
<keyword evidence="2 5" id="KW-0378">Hydrolase</keyword>
<dbReference type="CDD" id="cd07411">
    <property type="entry name" value="MPP_SoxB_N"/>
    <property type="match status" value="1"/>
</dbReference>
<dbReference type="FunFam" id="3.90.780.10:FF:000016">
    <property type="entry name" value="Sulfur oxidation protein SoxB"/>
    <property type="match status" value="1"/>
</dbReference>
<keyword evidence="1" id="KW-0732">Signal</keyword>
<gene>
    <name evidence="5" type="primary">soxB</name>
    <name evidence="5" type="ORF">C6Y53_05105</name>
</gene>
<evidence type="ECO:0000313" key="5">
    <source>
        <dbReference type="EMBL" id="AVO37141.1"/>
    </source>
</evidence>
<dbReference type="PRINTS" id="PR01607">
    <property type="entry name" value="APYRASEFAMLY"/>
</dbReference>
<protein>
    <submittedName>
        <fullName evidence="5">Thiosulfohydrolase SoxB</fullName>
    </submittedName>
</protein>
<dbReference type="Proteomes" id="UP000237655">
    <property type="component" value="Chromosome"/>
</dbReference>
<dbReference type="Pfam" id="PF00149">
    <property type="entry name" value="Metallophos"/>
    <property type="match status" value="1"/>
</dbReference>
<feature type="domain" description="Calcineurin-like phosphoesterase" evidence="3">
    <location>
        <begin position="51"/>
        <end position="307"/>
    </location>
</feature>
<evidence type="ECO:0000256" key="2">
    <source>
        <dbReference type="RuleBase" id="RU362119"/>
    </source>
</evidence>
<evidence type="ECO:0000256" key="1">
    <source>
        <dbReference type="ARBA" id="ARBA00022729"/>
    </source>
</evidence>
<dbReference type="AlphaFoldDB" id="A0A2S0MN13"/>
<dbReference type="PANTHER" id="PTHR11575">
    <property type="entry name" value="5'-NUCLEOTIDASE-RELATED"/>
    <property type="match status" value="1"/>
</dbReference>
<dbReference type="GO" id="GO:0016787">
    <property type="term" value="F:hydrolase activity"/>
    <property type="evidence" value="ECO:0007669"/>
    <property type="project" value="UniProtKB-KW"/>
</dbReference>
<dbReference type="KEGG" id="thas:C6Y53_05105"/>
<sequence>MISRRDFLQTAMAASAIWGASAYGNWGRLAAQQALTQDQLLEFDTFGNVSLIHITDIHAQLKPIYFREPEVNLGVGPNKGAVPHLTGADFRKLYGIEDGSPSQYALTYDDFSALARAYGRMGGLDRVATVINAIRAARPDALLLDGGDTWHGSYTCHHTQGQDMVNVMNALRPDAMTFHWEFTLGSDRVREIVEGLPFAALGQNIFDAEWDEPAELFEPYRFFERGGVRIAVIGQAFPYMPIANPGWMFPEYSFGIRDQHMQEMVEEVRAQGAELVVLLSHNGFDVDKKMAAQVKGIDVILSGHTHDALPEPVLVGETIIVASGSNGKFVSRVDLDVRDGRMMGFRHRLIPVFSDVIAPDPEIAALIDEQRAPYADKLAEVIGQTDSLLYRRGNFNGSWDDLICDALMSERDAEIAMSPGVRWGPSLLPGQDITREDIFNVTSMSYGAAYRTEMTGEYLKIVLEDVGDNIFNPDPYYQQGGDMVRVGGLGYRIDITKPQGERISDMTLLRSGEAIDPARSYTVAGWASVNEGTEGPQIWDVVENHIRKQKTVSIPPNQSVTVVGA</sequence>
<name>A0A2S0MN13_9RHOB</name>
<dbReference type="InterPro" id="IPR004843">
    <property type="entry name" value="Calcineurin-like_PHP"/>
</dbReference>
<comment type="similarity">
    <text evidence="2">Belongs to the 5'-nucleotidase family.</text>
</comment>
<dbReference type="Pfam" id="PF02872">
    <property type="entry name" value="5_nucleotid_C"/>
    <property type="match status" value="1"/>
</dbReference>
<dbReference type="SUPFAM" id="SSF55816">
    <property type="entry name" value="5'-nucleotidase (syn. UDP-sugar hydrolase), C-terminal domain"/>
    <property type="match status" value="1"/>
</dbReference>
<dbReference type="InterPro" id="IPR036907">
    <property type="entry name" value="5'-Nucleotdase_C_sf"/>
</dbReference>
<dbReference type="GO" id="GO:0009166">
    <property type="term" value="P:nucleotide catabolic process"/>
    <property type="evidence" value="ECO:0007669"/>
    <property type="project" value="InterPro"/>
</dbReference>
<dbReference type="PROSITE" id="PS51318">
    <property type="entry name" value="TAT"/>
    <property type="match status" value="1"/>
</dbReference>
<dbReference type="InterPro" id="IPR008334">
    <property type="entry name" value="5'-Nucleotdase_C"/>
</dbReference>
<dbReference type="EMBL" id="CP027665">
    <property type="protein sequence ID" value="AVO37141.1"/>
    <property type="molecule type" value="Genomic_DNA"/>
</dbReference>
<keyword evidence="2" id="KW-0547">Nucleotide-binding</keyword>
<dbReference type="Gene3D" id="3.90.780.10">
    <property type="entry name" value="5'-Nucleotidase, C-terminal domain"/>
    <property type="match status" value="1"/>
</dbReference>
<dbReference type="InterPro" id="IPR006179">
    <property type="entry name" value="5_nucleotidase/apyrase"/>
</dbReference>
<evidence type="ECO:0000313" key="6">
    <source>
        <dbReference type="Proteomes" id="UP000237655"/>
    </source>
</evidence>
<dbReference type="GO" id="GO:0030288">
    <property type="term" value="C:outer membrane-bounded periplasmic space"/>
    <property type="evidence" value="ECO:0007669"/>
    <property type="project" value="TreeGrafter"/>
</dbReference>
<dbReference type="GO" id="GO:0000166">
    <property type="term" value="F:nucleotide binding"/>
    <property type="evidence" value="ECO:0007669"/>
    <property type="project" value="UniProtKB-KW"/>
</dbReference>
<keyword evidence="6" id="KW-1185">Reference proteome</keyword>
<accession>A0A2S0MN13</accession>
<dbReference type="InterPro" id="IPR006311">
    <property type="entry name" value="TAT_signal"/>
</dbReference>
<dbReference type="InterPro" id="IPR030998">
    <property type="entry name" value="Thiosulf_SoxB"/>
</dbReference>
<evidence type="ECO:0000259" key="3">
    <source>
        <dbReference type="Pfam" id="PF00149"/>
    </source>
</evidence>
<proteinExistence type="inferred from homology"/>
<dbReference type="NCBIfam" id="TIGR04486">
    <property type="entry name" value="thiosulf_SoxB"/>
    <property type="match status" value="1"/>
</dbReference>
<dbReference type="RefSeq" id="WP_106471454.1">
    <property type="nucleotide sequence ID" value="NZ_CP027665.1"/>
</dbReference>
<feature type="domain" description="5'-Nucleotidase C-terminal" evidence="4">
    <location>
        <begin position="398"/>
        <end position="535"/>
    </location>
</feature>